<gene>
    <name evidence="2" type="ORF">HPE56_14145</name>
</gene>
<comment type="caution">
    <text evidence="2">The sequence shown here is derived from an EMBL/GenBank/DDBJ whole genome shotgun (WGS) entry which is preliminary data.</text>
</comment>
<feature type="transmembrane region" description="Helical" evidence="1">
    <location>
        <begin position="21"/>
        <end position="42"/>
    </location>
</feature>
<evidence type="ECO:0000313" key="2">
    <source>
        <dbReference type="EMBL" id="MBD0778937.1"/>
    </source>
</evidence>
<evidence type="ECO:0000256" key="1">
    <source>
        <dbReference type="SAM" id="Phobius"/>
    </source>
</evidence>
<protein>
    <submittedName>
        <fullName evidence="2">Uncharacterized protein</fullName>
    </submittedName>
</protein>
<dbReference type="Proteomes" id="UP001166021">
    <property type="component" value="Unassembled WGS sequence"/>
</dbReference>
<sequence>MIKFFRKIRQQLLIENKFGKYLTYAIGEIVLVIIGILMALQINNWNSDRIDRATVANYYKRIHSEIQEGIKTVESFTEKAKYIGSLNKRTLKVLASKNYDSIPVLKETLGALGTSWTLDVNFPVTEEFLNQGYLSKVQNDSVKLAFNYYVYSMKEIDIMEKFTSSQYNDRIEPYIIKNLNYSEIALPLYRKGLIPGGTPTNFELLFNDLELWNNVTLKMEGITLDIKSYKKIIESLNKLDEQILRQLQQG</sequence>
<keyword evidence="1" id="KW-0812">Transmembrane</keyword>
<dbReference type="RefSeq" id="WP_188244405.1">
    <property type="nucleotide sequence ID" value="NZ_JABTCF010000009.1"/>
</dbReference>
<organism evidence="2 3">
    <name type="scientific">Maribacter aquimaris</name>
    <dbReference type="NCBI Taxonomy" id="2737171"/>
    <lineage>
        <taxon>Bacteria</taxon>
        <taxon>Pseudomonadati</taxon>
        <taxon>Bacteroidota</taxon>
        <taxon>Flavobacteriia</taxon>
        <taxon>Flavobacteriales</taxon>
        <taxon>Flavobacteriaceae</taxon>
        <taxon>Maribacter</taxon>
    </lineage>
</organism>
<accession>A0ABR7V6T0</accession>
<keyword evidence="1" id="KW-1133">Transmembrane helix</keyword>
<keyword evidence="3" id="KW-1185">Reference proteome</keyword>
<evidence type="ECO:0000313" key="3">
    <source>
        <dbReference type="Proteomes" id="UP001166021"/>
    </source>
</evidence>
<reference evidence="2" key="1">
    <citation type="submission" date="2020-05" db="EMBL/GenBank/DDBJ databases">
        <title>The draft genome sequence of Maribacter sp. ANRC-HE7.</title>
        <authorList>
            <person name="Mu L."/>
        </authorList>
    </citation>
    <scope>NUCLEOTIDE SEQUENCE</scope>
    <source>
        <strain evidence="2">ANRC-HE7</strain>
    </source>
</reference>
<name>A0ABR7V6T0_9FLAO</name>
<keyword evidence="1" id="KW-0472">Membrane</keyword>
<dbReference type="EMBL" id="JABTCF010000009">
    <property type="protein sequence ID" value="MBD0778937.1"/>
    <property type="molecule type" value="Genomic_DNA"/>
</dbReference>
<proteinExistence type="predicted"/>